<dbReference type="OrthoDB" id="9796186at2"/>
<accession>A0A0K2SL98</accession>
<dbReference type="InterPro" id="IPR046335">
    <property type="entry name" value="LacI/GalR-like_sensor"/>
</dbReference>
<proteinExistence type="predicted"/>
<dbReference type="Gene3D" id="1.10.260.40">
    <property type="entry name" value="lambda repressor-like DNA-binding domains"/>
    <property type="match status" value="1"/>
</dbReference>
<dbReference type="PANTHER" id="PTHR30146">
    <property type="entry name" value="LACI-RELATED TRANSCRIPTIONAL REPRESSOR"/>
    <property type="match status" value="1"/>
</dbReference>
<dbReference type="GO" id="GO:0000976">
    <property type="term" value="F:transcription cis-regulatory region binding"/>
    <property type="evidence" value="ECO:0007669"/>
    <property type="project" value="TreeGrafter"/>
</dbReference>
<gene>
    <name evidence="5" type="ORF">LIP_1931</name>
</gene>
<keyword evidence="3" id="KW-0804">Transcription</keyword>
<evidence type="ECO:0000313" key="6">
    <source>
        <dbReference type="Proteomes" id="UP000065807"/>
    </source>
</evidence>
<dbReference type="PROSITE" id="PS50932">
    <property type="entry name" value="HTH_LACI_2"/>
    <property type="match status" value="1"/>
</dbReference>
<keyword evidence="1" id="KW-0805">Transcription regulation</keyword>
<dbReference type="AlphaFoldDB" id="A0A0K2SL98"/>
<keyword evidence="6" id="KW-1185">Reference proteome</keyword>
<evidence type="ECO:0000259" key="4">
    <source>
        <dbReference type="PROSITE" id="PS50932"/>
    </source>
</evidence>
<dbReference type="SUPFAM" id="SSF53822">
    <property type="entry name" value="Periplasmic binding protein-like I"/>
    <property type="match status" value="1"/>
</dbReference>
<dbReference type="Pfam" id="PF13377">
    <property type="entry name" value="Peripla_BP_3"/>
    <property type="match status" value="1"/>
</dbReference>
<dbReference type="SUPFAM" id="SSF47413">
    <property type="entry name" value="lambda repressor-like DNA-binding domains"/>
    <property type="match status" value="1"/>
</dbReference>
<evidence type="ECO:0000313" key="5">
    <source>
        <dbReference type="EMBL" id="BAS27772.1"/>
    </source>
</evidence>
<dbReference type="Proteomes" id="UP000065807">
    <property type="component" value="Chromosome"/>
</dbReference>
<keyword evidence="2" id="KW-0238">DNA-binding</keyword>
<dbReference type="InterPro" id="IPR000843">
    <property type="entry name" value="HTH_LacI"/>
</dbReference>
<dbReference type="InterPro" id="IPR010982">
    <property type="entry name" value="Lambda_DNA-bd_dom_sf"/>
</dbReference>
<reference evidence="6" key="2">
    <citation type="journal article" date="2016" name="Int. J. Syst. Evol. Microbiol.">
        <title>Complete genome sequence and cell structure of Limnochorda pilosa, a Gram-negative spore-former within the phylum Firmicutes.</title>
        <authorList>
            <person name="Watanabe M."/>
            <person name="Kojima H."/>
            <person name="Fukui M."/>
        </authorList>
    </citation>
    <scope>NUCLEOTIDE SEQUENCE [LARGE SCALE GENOMIC DNA]</scope>
    <source>
        <strain evidence="6">HC45</strain>
    </source>
</reference>
<dbReference type="EMBL" id="AP014924">
    <property type="protein sequence ID" value="BAS27772.1"/>
    <property type="molecule type" value="Genomic_DNA"/>
</dbReference>
<dbReference type="STRING" id="1555112.LIP_1931"/>
<dbReference type="KEGG" id="lpil:LIP_1931"/>
<dbReference type="PATRIC" id="fig|1555112.3.peg.1964"/>
<organism evidence="5 6">
    <name type="scientific">Limnochorda pilosa</name>
    <dbReference type="NCBI Taxonomy" id="1555112"/>
    <lineage>
        <taxon>Bacteria</taxon>
        <taxon>Bacillati</taxon>
        <taxon>Bacillota</taxon>
        <taxon>Limnochordia</taxon>
        <taxon>Limnochordales</taxon>
        <taxon>Limnochordaceae</taxon>
        <taxon>Limnochorda</taxon>
    </lineage>
</organism>
<feature type="domain" description="HTH lacI-type" evidence="4">
    <location>
        <begin position="1"/>
        <end position="50"/>
    </location>
</feature>
<dbReference type="Gene3D" id="3.40.50.2300">
    <property type="match status" value="2"/>
</dbReference>
<sequence length="346" mass="37457">MASKAGVSPATVSRVLNGNNHVHPELRRKVLDAARDLHYTPDYSARSLSRRRTATLGLLLPDVANPFFAEIARGVEDASAEAGYTLLIGSTDGDPLREEHYVASFQAGRVDGVLFAGAHLGAPLLEGWLERGVAVGLVDRLVDVREDVPVDAVLTDNVRGGALAVRHLVSLGHDRLAVVTGPLHVRTAADRLEGARRAAAERGVTLPADRVVEADFKEPGGYEAARVLFSRPDPPTAVFAQNDMMALGILRYLEEAGLRVPDDVAVCGFDDIAFAALSRPALTTVAQPKYEMGRLAAELLVQRLASRKSLPRRLVLQPRLVLRRTTVVRKEEVDDPRNQASSQRPS</sequence>
<dbReference type="CDD" id="cd06267">
    <property type="entry name" value="PBP1_LacI_sugar_binding-like"/>
    <property type="match status" value="1"/>
</dbReference>
<dbReference type="PANTHER" id="PTHR30146:SF109">
    <property type="entry name" value="HTH-TYPE TRANSCRIPTIONAL REGULATOR GALS"/>
    <property type="match status" value="1"/>
</dbReference>
<evidence type="ECO:0000256" key="2">
    <source>
        <dbReference type="ARBA" id="ARBA00023125"/>
    </source>
</evidence>
<dbReference type="GO" id="GO:0003700">
    <property type="term" value="F:DNA-binding transcription factor activity"/>
    <property type="evidence" value="ECO:0007669"/>
    <property type="project" value="TreeGrafter"/>
</dbReference>
<dbReference type="Pfam" id="PF00356">
    <property type="entry name" value="LacI"/>
    <property type="match status" value="1"/>
</dbReference>
<dbReference type="RefSeq" id="WP_068137105.1">
    <property type="nucleotide sequence ID" value="NZ_AP014924.1"/>
</dbReference>
<dbReference type="CDD" id="cd01392">
    <property type="entry name" value="HTH_LacI"/>
    <property type="match status" value="1"/>
</dbReference>
<reference evidence="6" key="1">
    <citation type="submission" date="2015-07" db="EMBL/GenBank/DDBJ databases">
        <title>Complete genome sequence and phylogenetic analysis of Limnochorda pilosa.</title>
        <authorList>
            <person name="Watanabe M."/>
            <person name="Kojima H."/>
            <person name="Fukui M."/>
        </authorList>
    </citation>
    <scope>NUCLEOTIDE SEQUENCE [LARGE SCALE GENOMIC DNA]</scope>
    <source>
        <strain evidence="6">HC45</strain>
    </source>
</reference>
<evidence type="ECO:0000256" key="3">
    <source>
        <dbReference type="ARBA" id="ARBA00023163"/>
    </source>
</evidence>
<name>A0A0K2SL98_LIMPI</name>
<dbReference type="InterPro" id="IPR028082">
    <property type="entry name" value="Peripla_BP_I"/>
</dbReference>
<dbReference type="SMART" id="SM00354">
    <property type="entry name" value="HTH_LACI"/>
    <property type="match status" value="1"/>
</dbReference>
<protein>
    <submittedName>
        <fullName evidence="5">LacI family transcriptional regulator</fullName>
    </submittedName>
</protein>
<evidence type="ECO:0000256" key="1">
    <source>
        <dbReference type="ARBA" id="ARBA00023015"/>
    </source>
</evidence>